<keyword evidence="3" id="KW-1185">Reference proteome</keyword>
<dbReference type="Proteomes" id="UP000000702">
    <property type="component" value="Unassembled WGS sequence"/>
</dbReference>
<reference evidence="2 3" key="2">
    <citation type="journal article" date="2012" name="Proc. Natl. Acad. Sci. U.S.A.">
        <title>Antigenic diversity is generated by distinct evolutionary mechanisms in African trypanosome species.</title>
        <authorList>
            <person name="Jackson A.P."/>
            <person name="Berry A."/>
            <person name="Aslett M."/>
            <person name="Allison H.C."/>
            <person name="Burton P."/>
            <person name="Vavrova-Anderson J."/>
            <person name="Brown R."/>
            <person name="Browne H."/>
            <person name="Corton N."/>
            <person name="Hauser H."/>
            <person name="Gamble J."/>
            <person name="Gilderthorp R."/>
            <person name="Marcello L."/>
            <person name="McQuillan J."/>
            <person name="Otto T.D."/>
            <person name="Quail M.A."/>
            <person name="Sanders M.J."/>
            <person name="van Tonder A."/>
            <person name="Ginger M.L."/>
            <person name="Field M.C."/>
            <person name="Barry J.D."/>
            <person name="Hertz-Fowler C."/>
            <person name="Berriman M."/>
        </authorList>
    </citation>
    <scope>NUCLEOTIDE SEQUENCE [LARGE SCALE GENOMIC DNA]</scope>
    <source>
        <strain evidence="2 3">IL3000</strain>
    </source>
</reference>
<sequence>MSCNASTSLWASEEEVTGWAFVTNQLALDNARRAVTEVEEPAARANIVAKWLDGLNALINAHAASVSFSLRRAVTTEVRRENVRNTEKVDKLRLHMLEISCQKIVKSSQEELDLLRVEREAEERRLELTRKQIQRAVGLFREQFGIDL</sequence>
<dbReference type="AlphaFoldDB" id="F9WBJ1"/>
<accession>F9WBJ1</accession>
<feature type="non-terminal residue" evidence="2">
    <location>
        <position position="148"/>
    </location>
</feature>
<name>F9WBJ1_TRYCI</name>
<gene>
    <name evidence="2" type="ORF">TCIL3000_0_52280</name>
</gene>
<organism evidence="2 3">
    <name type="scientific">Trypanosoma congolense (strain IL3000)</name>
    <dbReference type="NCBI Taxonomy" id="1068625"/>
    <lineage>
        <taxon>Eukaryota</taxon>
        <taxon>Discoba</taxon>
        <taxon>Euglenozoa</taxon>
        <taxon>Kinetoplastea</taxon>
        <taxon>Metakinetoplastina</taxon>
        <taxon>Trypanosomatida</taxon>
        <taxon>Trypanosomatidae</taxon>
        <taxon>Trypanosoma</taxon>
        <taxon>Nannomonas</taxon>
    </lineage>
</organism>
<evidence type="ECO:0000313" key="3">
    <source>
        <dbReference type="Proteomes" id="UP000000702"/>
    </source>
</evidence>
<evidence type="ECO:0000313" key="2">
    <source>
        <dbReference type="EMBL" id="CCD14624.1"/>
    </source>
</evidence>
<protein>
    <submittedName>
        <fullName evidence="2">WGS project CAEQ00000000 data, annotated contig 2111</fullName>
    </submittedName>
</protein>
<comment type="caution">
    <text evidence="2">The sequence shown here is derived from an EMBL/GenBank/DDBJ whole genome shotgun (WGS) entry which is preliminary data.</text>
</comment>
<dbReference type="VEuPathDB" id="TriTrypDB:TcIL3000_0_52280"/>
<proteinExistence type="predicted"/>
<keyword evidence="1" id="KW-0175">Coiled coil</keyword>
<reference evidence="3" key="1">
    <citation type="submission" date="2011-07" db="EMBL/GenBank/DDBJ databases">
        <title>Divergent evolution of antigenic variation in African trypanosomes.</title>
        <authorList>
            <person name="Jackson A.P."/>
            <person name="Berry A."/>
            <person name="Allison H.C."/>
            <person name="Burton P."/>
            <person name="Anderson J."/>
            <person name="Aslett M."/>
            <person name="Brown R."/>
            <person name="Corton N."/>
            <person name="Harris D."/>
            <person name="Hauser H."/>
            <person name="Gamble J."/>
            <person name="Gilderthorp R."/>
            <person name="McQuillan J."/>
            <person name="Quail M.A."/>
            <person name="Sanders M."/>
            <person name="Van Tonder A."/>
            <person name="Ginger M.L."/>
            <person name="Donelson J.E."/>
            <person name="Field M.C."/>
            <person name="Barry J.D."/>
            <person name="Berriman M."/>
            <person name="Hertz-Fowler C."/>
        </authorList>
    </citation>
    <scope>NUCLEOTIDE SEQUENCE [LARGE SCALE GENOMIC DNA]</scope>
    <source>
        <strain evidence="3">IL3000</strain>
    </source>
</reference>
<feature type="coiled-coil region" evidence="1">
    <location>
        <begin position="105"/>
        <end position="132"/>
    </location>
</feature>
<dbReference type="EMBL" id="CAEQ01001586">
    <property type="protein sequence ID" value="CCD14624.1"/>
    <property type="molecule type" value="Genomic_DNA"/>
</dbReference>
<evidence type="ECO:0000256" key="1">
    <source>
        <dbReference type="SAM" id="Coils"/>
    </source>
</evidence>